<evidence type="ECO:0008006" key="3">
    <source>
        <dbReference type="Google" id="ProtNLM"/>
    </source>
</evidence>
<comment type="caution">
    <text evidence="1">The sequence shown here is derived from an EMBL/GenBank/DDBJ whole genome shotgun (WGS) entry which is preliminary data.</text>
</comment>
<dbReference type="EMBL" id="SLXF01000014">
    <property type="protein sequence ID" value="TCP03177.1"/>
    <property type="molecule type" value="Genomic_DNA"/>
</dbReference>
<dbReference type="AlphaFoldDB" id="A0AA46HUI6"/>
<protein>
    <recommendedName>
        <fullName evidence="3">Flavin-nucleotide-binding protein</fullName>
    </recommendedName>
</protein>
<sequence length="327" mass="35181">MNPSALPGQPHAEDPFHAGERELQARAGVRERLAEIGRRVIRDHMPDQHRELFGKLPFLVAGSLDEAGRPWASLLAGAPGFVTTPDARTLRVGALPQPDDPLARQLAVGQPLGLLGIELPTRRRNRVNGRVRALDAGGITVAVEQSFGNCAQYIQARSPLPRAAPPREAPARVEREGARLGERARALVAGADTLFIATAAAGGADVSHRGGRPGFVRVDERGGRTVLTLPDFRGNHFFNTLGNIALHPRAGLSFVDFERGDLLLLTGRAQIVWDGPEVQACAGALRLLRVEVEQGLWLASALPWAWSAPEPAPQLQATGTWEAPHRS</sequence>
<dbReference type="Gene3D" id="2.30.110.10">
    <property type="entry name" value="Electron Transport, Fmn-binding Protein, Chain A"/>
    <property type="match status" value="1"/>
</dbReference>
<dbReference type="SUPFAM" id="SSF50475">
    <property type="entry name" value="FMN-binding split barrel"/>
    <property type="match status" value="1"/>
</dbReference>
<dbReference type="RefSeq" id="WP_132766281.1">
    <property type="nucleotide sequence ID" value="NZ_CP110416.1"/>
</dbReference>
<organism evidence="1 2">
    <name type="scientific">Caldimonas thermodepolymerans</name>
    <dbReference type="NCBI Taxonomy" id="215580"/>
    <lineage>
        <taxon>Bacteria</taxon>
        <taxon>Pseudomonadati</taxon>
        <taxon>Pseudomonadota</taxon>
        <taxon>Betaproteobacteria</taxon>
        <taxon>Burkholderiales</taxon>
        <taxon>Sphaerotilaceae</taxon>
        <taxon>Caldimonas</taxon>
    </lineage>
</organism>
<evidence type="ECO:0000313" key="2">
    <source>
        <dbReference type="Proteomes" id="UP000294772"/>
    </source>
</evidence>
<accession>A0AA46HUI6</accession>
<reference evidence="1 2" key="1">
    <citation type="submission" date="2019-03" db="EMBL/GenBank/DDBJ databases">
        <title>Genomic Encyclopedia of Type Strains, Phase IV (KMG-IV): sequencing the most valuable type-strain genomes for metagenomic binning, comparative biology and taxonomic classification.</title>
        <authorList>
            <person name="Goeker M."/>
        </authorList>
    </citation>
    <scope>NUCLEOTIDE SEQUENCE [LARGE SCALE GENOMIC DNA]</scope>
    <source>
        <strain evidence="1 2">DSM 15264</strain>
    </source>
</reference>
<dbReference type="InterPro" id="IPR012349">
    <property type="entry name" value="Split_barrel_FMN-bd"/>
</dbReference>
<dbReference type="PANTHER" id="PTHR42815">
    <property type="entry name" value="FAD-BINDING, PUTATIVE (AFU_ORTHOLOGUE AFUA_6G07600)-RELATED"/>
    <property type="match status" value="1"/>
</dbReference>
<dbReference type="PANTHER" id="PTHR42815:SF2">
    <property type="entry name" value="FAD-BINDING, PUTATIVE (AFU_ORTHOLOGUE AFUA_6G07600)-RELATED"/>
    <property type="match status" value="1"/>
</dbReference>
<proteinExistence type="predicted"/>
<gene>
    <name evidence="1" type="ORF">EV676_11456</name>
</gene>
<name>A0AA46HUI6_9BURK</name>
<dbReference type="Proteomes" id="UP000294772">
    <property type="component" value="Unassembled WGS sequence"/>
</dbReference>
<evidence type="ECO:0000313" key="1">
    <source>
        <dbReference type="EMBL" id="TCP03177.1"/>
    </source>
</evidence>